<gene>
    <name evidence="10" type="ORF">ZIOFF_058489</name>
</gene>
<evidence type="ECO:0000256" key="7">
    <source>
        <dbReference type="PROSITE-ProRule" id="PRU00708"/>
    </source>
</evidence>
<dbReference type="InterPro" id="IPR009057">
    <property type="entry name" value="Homeodomain-like_sf"/>
</dbReference>
<dbReference type="SUPFAM" id="SSF46689">
    <property type="entry name" value="Homeodomain-like"/>
    <property type="match status" value="1"/>
</dbReference>
<keyword evidence="3" id="KW-0805">Transcription regulation</keyword>
<evidence type="ECO:0000256" key="5">
    <source>
        <dbReference type="ARBA" id="ARBA00023163"/>
    </source>
</evidence>
<dbReference type="FunFam" id="1.10.10.60:FF:000060">
    <property type="entry name" value="MYB transcription factor"/>
    <property type="match status" value="1"/>
</dbReference>
<evidence type="ECO:0000313" key="11">
    <source>
        <dbReference type="Proteomes" id="UP000734854"/>
    </source>
</evidence>
<evidence type="ECO:0000313" key="10">
    <source>
        <dbReference type="EMBL" id="KAG6481866.1"/>
    </source>
</evidence>
<evidence type="ECO:0000256" key="2">
    <source>
        <dbReference type="ARBA" id="ARBA00022737"/>
    </source>
</evidence>
<dbReference type="PROSITE" id="PS51294">
    <property type="entry name" value="HTH_MYB"/>
    <property type="match status" value="2"/>
</dbReference>
<comment type="subcellular location">
    <subcellularLocation>
        <location evidence="1">Nucleus</location>
    </subcellularLocation>
</comment>
<dbReference type="GO" id="GO:0000981">
    <property type="term" value="F:DNA-binding transcription factor activity, RNA polymerase II-specific"/>
    <property type="evidence" value="ECO:0007669"/>
    <property type="project" value="TreeGrafter"/>
</dbReference>
<dbReference type="Pfam" id="PF04366">
    <property type="entry name" value="Ysc84"/>
    <property type="match status" value="1"/>
</dbReference>
<dbReference type="PANTHER" id="PTHR45614">
    <property type="entry name" value="MYB PROTEIN-RELATED"/>
    <property type="match status" value="1"/>
</dbReference>
<feature type="domain" description="HTH myb-type" evidence="9">
    <location>
        <begin position="1"/>
        <end position="53"/>
    </location>
</feature>
<organism evidence="10 11">
    <name type="scientific">Zingiber officinale</name>
    <name type="common">Ginger</name>
    <name type="synonym">Amomum zingiber</name>
    <dbReference type="NCBI Taxonomy" id="94328"/>
    <lineage>
        <taxon>Eukaryota</taxon>
        <taxon>Viridiplantae</taxon>
        <taxon>Streptophyta</taxon>
        <taxon>Embryophyta</taxon>
        <taxon>Tracheophyta</taxon>
        <taxon>Spermatophyta</taxon>
        <taxon>Magnoliopsida</taxon>
        <taxon>Liliopsida</taxon>
        <taxon>Zingiberales</taxon>
        <taxon>Zingiberaceae</taxon>
        <taxon>Zingiber</taxon>
    </lineage>
</organism>
<dbReference type="InterPro" id="IPR002885">
    <property type="entry name" value="PPR_rpt"/>
</dbReference>
<name>A0A8J5FB73_ZINOF</name>
<dbReference type="EMBL" id="JACMSC010000016">
    <property type="protein sequence ID" value="KAG6481866.1"/>
    <property type="molecule type" value="Genomic_DNA"/>
</dbReference>
<evidence type="ECO:0000259" key="9">
    <source>
        <dbReference type="PROSITE" id="PS51294"/>
    </source>
</evidence>
<protein>
    <submittedName>
        <fullName evidence="10">Uncharacterized protein</fullName>
    </submittedName>
</protein>
<dbReference type="InterPro" id="IPR050560">
    <property type="entry name" value="MYB_TF"/>
</dbReference>
<dbReference type="Pfam" id="PF13921">
    <property type="entry name" value="Myb_DNA-bind_6"/>
    <property type="match status" value="1"/>
</dbReference>
<keyword evidence="5" id="KW-0804">Transcription</keyword>
<dbReference type="Gene3D" id="1.10.10.60">
    <property type="entry name" value="Homeodomain-like"/>
    <property type="match status" value="2"/>
</dbReference>
<dbReference type="InterPro" id="IPR017930">
    <property type="entry name" value="Myb_dom"/>
</dbReference>
<dbReference type="SMART" id="SM00717">
    <property type="entry name" value="SANT"/>
    <property type="match status" value="2"/>
</dbReference>
<evidence type="ECO:0000259" key="8">
    <source>
        <dbReference type="PROSITE" id="PS50090"/>
    </source>
</evidence>
<dbReference type="GO" id="GO:0000978">
    <property type="term" value="F:RNA polymerase II cis-regulatory region sequence-specific DNA binding"/>
    <property type="evidence" value="ECO:0007669"/>
    <property type="project" value="TreeGrafter"/>
</dbReference>
<evidence type="ECO:0000256" key="3">
    <source>
        <dbReference type="ARBA" id="ARBA00023015"/>
    </source>
</evidence>
<keyword evidence="2" id="KW-0677">Repeat</keyword>
<proteinExistence type="predicted"/>
<comment type="caution">
    <text evidence="10">The sequence shown here is derived from an EMBL/GenBank/DDBJ whole genome shotgun (WGS) entry which is preliminary data.</text>
</comment>
<dbReference type="PROSITE" id="PS51375">
    <property type="entry name" value="PPR"/>
    <property type="match status" value="1"/>
</dbReference>
<dbReference type="InterPro" id="IPR007461">
    <property type="entry name" value="Ysc84_actin-binding"/>
</dbReference>
<dbReference type="AlphaFoldDB" id="A0A8J5FB73"/>
<feature type="domain" description="HTH myb-type" evidence="9">
    <location>
        <begin position="54"/>
        <end position="104"/>
    </location>
</feature>
<evidence type="ECO:0000256" key="1">
    <source>
        <dbReference type="ARBA" id="ARBA00004123"/>
    </source>
</evidence>
<dbReference type="Proteomes" id="UP000734854">
    <property type="component" value="Unassembled WGS sequence"/>
</dbReference>
<evidence type="ECO:0000256" key="4">
    <source>
        <dbReference type="ARBA" id="ARBA00023125"/>
    </source>
</evidence>
<accession>A0A8J5FB73</accession>
<dbReference type="InterPro" id="IPR011990">
    <property type="entry name" value="TPR-like_helical_dom_sf"/>
</dbReference>
<dbReference type="GO" id="GO:0005634">
    <property type="term" value="C:nucleus"/>
    <property type="evidence" value="ECO:0007669"/>
    <property type="project" value="UniProtKB-SubCell"/>
</dbReference>
<dbReference type="InterPro" id="IPR001005">
    <property type="entry name" value="SANT/Myb"/>
</dbReference>
<reference evidence="10 11" key="1">
    <citation type="submission" date="2020-08" db="EMBL/GenBank/DDBJ databases">
        <title>Plant Genome Project.</title>
        <authorList>
            <person name="Zhang R.-G."/>
        </authorList>
    </citation>
    <scope>NUCLEOTIDE SEQUENCE [LARGE SCALE GENOMIC DNA]</scope>
    <source>
        <tissue evidence="10">Rhizome</tissue>
    </source>
</reference>
<keyword evidence="6" id="KW-0539">Nucleus</keyword>
<sequence length="468" mass="52728">MSRGHWRPEEDEKLKDLVTRFGPHNWNTIAENIQGRTGKSCRLRWFNQLDPRINRSPFSEEEEARLLALHRLHGNRWSAIARLFPGRTDNAIKNHWHVITARRKKPLGSTITTRKALDFDNPTTYDTENSVEFYDFLSVKSSTEESEEATTKCSSSVDQEEEEDEQWRKHGGLPFIDFLRLWSDPNLFSHLLNACCLHPSPRSLRLGRQLHAIIAIVGAASFHRFTGNHLFHMYLKLGRVPAARVVFDAMACRNVMSFNILIGGLIHNGDINAACKLFDEMLERNLATWNAMIAELAHFELDEEGLECFLRSRREGLRPDEFGLGNTLQCCARLKDAGSGRQIHAFVVINGFELDMCVGSSLAHMYMRSGRAQNGDPEGAFHHFILMKNVGLLPDHIGGELMDYIIVLHDSKAVKTFCSRMHFSLGAGLSAAAGPIGRVLEADPRAGDKGSGMCYTYSCSKGRAMREA</sequence>
<dbReference type="CDD" id="cd00167">
    <property type="entry name" value="SANT"/>
    <property type="match status" value="2"/>
</dbReference>
<dbReference type="Gene3D" id="1.25.40.10">
    <property type="entry name" value="Tetratricopeptide repeat domain"/>
    <property type="match status" value="1"/>
</dbReference>
<feature type="repeat" description="PPR" evidence="7">
    <location>
        <begin position="254"/>
        <end position="288"/>
    </location>
</feature>
<keyword evidence="4" id="KW-0238">DNA-binding</keyword>
<keyword evidence="11" id="KW-1185">Reference proteome</keyword>
<feature type="domain" description="Myb-like" evidence="8">
    <location>
        <begin position="1"/>
        <end position="49"/>
    </location>
</feature>
<dbReference type="NCBIfam" id="TIGR00756">
    <property type="entry name" value="PPR"/>
    <property type="match status" value="1"/>
</dbReference>
<dbReference type="PROSITE" id="PS50090">
    <property type="entry name" value="MYB_LIKE"/>
    <property type="match status" value="2"/>
</dbReference>
<feature type="domain" description="Myb-like" evidence="8">
    <location>
        <begin position="50"/>
        <end position="100"/>
    </location>
</feature>
<dbReference type="PANTHER" id="PTHR45614:SF150">
    <property type="entry name" value="MYB-LIKE DNA-BINDING DOMAIN CONTAINING PROTEIN, EXPRESSED"/>
    <property type="match status" value="1"/>
</dbReference>
<evidence type="ECO:0000256" key="6">
    <source>
        <dbReference type="ARBA" id="ARBA00023242"/>
    </source>
</evidence>
<dbReference type="Pfam" id="PF13041">
    <property type="entry name" value="PPR_2"/>
    <property type="match status" value="1"/>
</dbReference>